<organism evidence="1 2">
    <name type="scientific">Naumannella halotolerans</name>
    <dbReference type="NCBI Taxonomy" id="993414"/>
    <lineage>
        <taxon>Bacteria</taxon>
        <taxon>Bacillati</taxon>
        <taxon>Actinomycetota</taxon>
        <taxon>Actinomycetes</taxon>
        <taxon>Propionibacteriales</taxon>
        <taxon>Propionibacteriaceae</taxon>
        <taxon>Naumannella</taxon>
    </lineage>
</organism>
<gene>
    <name evidence="1" type="ORF">CLV29_0580</name>
</gene>
<name>A0A4R7J9D9_9ACTN</name>
<evidence type="ECO:0000313" key="1">
    <source>
        <dbReference type="EMBL" id="TDT32989.1"/>
    </source>
</evidence>
<dbReference type="AlphaFoldDB" id="A0A4R7J9D9"/>
<dbReference type="Proteomes" id="UP000295371">
    <property type="component" value="Unassembled WGS sequence"/>
</dbReference>
<dbReference type="EMBL" id="SOAW01000001">
    <property type="protein sequence ID" value="TDT32989.1"/>
    <property type="molecule type" value="Genomic_DNA"/>
</dbReference>
<evidence type="ECO:0000313" key="2">
    <source>
        <dbReference type="Proteomes" id="UP000295371"/>
    </source>
</evidence>
<comment type="caution">
    <text evidence="1">The sequence shown here is derived from an EMBL/GenBank/DDBJ whole genome shotgun (WGS) entry which is preliminary data.</text>
</comment>
<keyword evidence="2" id="KW-1185">Reference proteome</keyword>
<proteinExistence type="predicted"/>
<reference evidence="1 2" key="1">
    <citation type="submission" date="2019-03" db="EMBL/GenBank/DDBJ databases">
        <title>Genomic Encyclopedia of Archaeal and Bacterial Type Strains, Phase II (KMG-II): from individual species to whole genera.</title>
        <authorList>
            <person name="Goeker M."/>
        </authorList>
    </citation>
    <scope>NUCLEOTIDE SEQUENCE [LARGE SCALE GENOMIC DNA]</scope>
    <source>
        <strain evidence="1 2">DSM 24323</strain>
    </source>
</reference>
<protein>
    <submittedName>
        <fullName evidence="1">Uncharacterized protein</fullName>
    </submittedName>
</protein>
<accession>A0A4R7J9D9</accession>
<sequence length="32" mass="3167">MMVRKHDAAAAASGGRRVETRGAALLVSAVGG</sequence>